<sequence>MMDVSRSESTIYESIVQLLKSDSKYGGMFRFVPAAVVFIALVALESSRALKCWKWHLQTTPYRVSDIEADLHPQCAFILDAPCLTKIIAHSCMTTFTFFNEAHNTCYVDEAGFVKCVCDTDFCSSNCTYVVKLWKESEAYRDYNDTNKGSCMRAYERACKLGRIRLPVEGENIQNDPVEVDEGVVEVL</sequence>
<evidence type="ECO:0000313" key="2">
    <source>
        <dbReference type="EMBL" id="CAJ0606816.1"/>
    </source>
</evidence>
<dbReference type="AlphaFoldDB" id="A0AA36MC83"/>
<keyword evidence="3" id="KW-1185">Reference proteome</keyword>
<dbReference type="Proteomes" id="UP001176961">
    <property type="component" value="Unassembled WGS sequence"/>
</dbReference>
<evidence type="ECO:0000256" key="1">
    <source>
        <dbReference type="SAM" id="Phobius"/>
    </source>
</evidence>
<evidence type="ECO:0000313" key="3">
    <source>
        <dbReference type="Proteomes" id="UP001176961"/>
    </source>
</evidence>
<proteinExistence type="predicted"/>
<comment type="caution">
    <text evidence="2">The sequence shown here is derived from an EMBL/GenBank/DDBJ whole genome shotgun (WGS) entry which is preliminary data.</text>
</comment>
<feature type="transmembrane region" description="Helical" evidence="1">
    <location>
        <begin position="27"/>
        <end position="44"/>
    </location>
</feature>
<organism evidence="2 3">
    <name type="scientific">Cylicocyclus nassatus</name>
    <name type="common">Nematode worm</name>
    <dbReference type="NCBI Taxonomy" id="53992"/>
    <lineage>
        <taxon>Eukaryota</taxon>
        <taxon>Metazoa</taxon>
        <taxon>Ecdysozoa</taxon>
        <taxon>Nematoda</taxon>
        <taxon>Chromadorea</taxon>
        <taxon>Rhabditida</taxon>
        <taxon>Rhabditina</taxon>
        <taxon>Rhabditomorpha</taxon>
        <taxon>Strongyloidea</taxon>
        <taxon>Strongylidae</taxon>
        <taxon>Cylicocyclus</taxon>
    </lineage>
</organism>
<dbReference type="EMBL" id="CATQJL010000316">
    <property type="protein sequence ID" value="CAJ0606816.1"/>
    <property type="molecule type" value="Genomic_DNA"/>
</dbReference>
<keyword evidence="1" id="KW-0812">Transmembrane</keyword>
<reference evidence="2" key="1">
    <citation type="submission" date="2023-07" db="EMBL/GenBank/DDBJ databases">
        <authorList>
            <consortium name="CYATHOMIX"/>
        </authorList>
    </citation>
    <scope>NUCLEOTIDE SEQUENCE</scope>
    <source>
        <strain evidence="2">N/A</strain>
    </source>
</reference>
<keyword evidence="1" id="KW-0472">Membrane</keyword>
<name>A0AA36MC83_CYLNA</name>
<gene>
    <name evidence="2" type="ORF">CYNAS_LOCUS18799</name>
</gene>
<protein>
    <submittedName>
        <fullName evidence="2">Uncharacterized protein</fullName>
    </submittedName>
</protein>
<keyword evidence="1" id="KW-1133">Transmembrane helix</keyword>
<accession>A0AA36MC83</accession>